<dbReference type="InterPro" id="IPR001381">
    <property type="entry name" value="DHquinase_I"/>
</dbReference>
<keyword evidence="11" id="KW-0028">Amino-acid biosynthesis</keyword>
<name>A0A0R2L6Y5_9LACO</name>
<dbReference type="Gene3D" id="3.20.20.70">
    <property type="entry name" value="Aldolase class I"/>
    <property type="match status" value="1"/>
</dbReference>
<evidence type="ECO:0000313" key="13">
    <source>
        <dbReference type="EMBL" id="KRN95590.1"/>
    </source>
</evidence>
<dbReference type="RefSeq" id="WP_017868476.1">
    <property type="nucleotide sequence ID" value="NZ_BJYB01000008.1"/>
</dbReference>
<evidence type="ECO:0000259" key="12">
    <source>
        <dbReference type="SMART" id="SM00900"/>
    </source>
</evidence>
<comment type="caution">
    <text evidence="11">Lacks conserved residue(s) required for the propagation of feature annotation.</text>
</comment>
<dbReference type="Gene3D" id="3.90.700.10">
    <property type="entry name" value="Succinate dehydrogenase/fumarate reductase flavoprotein, catalytic domain"/>
    <property type="match status" value="1"/>
</dbReference>
<dbReference type="FunFam" id="3.20.20.70:FF:000047">
    <property type="entry name" value="3-dehydroquinate dehydratase"/>
    <property type="match status" value="1"/>
</dbReference>
<comment type="pathway">
    <text evidence="11">Metabolic intermediate biosynthesis; chorismate biosynthesis; chorismate from D-erythrose 4-phosphate and phosphoenolpyruvate: step 3/7.</text>
</comment>
<keyword evidence="6" id="KW-0560">Oxidoreductase</keyword>
<dbReference type="GO" id="GO:0046279">
    <property type="term" value="P:3,4-dihydroxybenzoate biosynthetic process"/>
    <property type="evidence" value="ECO:0007669"/>
    <property type="project" value="UniProtKB-ARBA"/>
</dbReference>
<evidence type="ECO:0000256" key="9">
    <source>
        <dbReference type="ARBA" id="ARBA00023270"/>
    </source>
</evidence>
<feature type="domain" description="FMN-binding" evidence="12">
    <location>
        <begin position="10"/>
        <end position="84"/>
    </location>
</feature>
<dbReference type="SMART" id="SM00900">
    <property type="entry name" value="FMN_bind"/>
    <property type="match status" value="1"/>
</dbReference>
<keyword evidence="14" id="KW-1185">Reference proteome</keyword>
<comment type="caution">
    <text evidence="13">The sequence shown here is derived from an EMBL/GenBank/DDBJ whole genome shotgun (WGS) entry which is preliminary data.</text>
</comment>
<feature type="binding site" evidence="11">
    <location>
        <begin position="617"/>
        <end position="619"/>
    </location>
    <ligand>
        <name>3-dehydroquinate</name>
        <dbReference type="ChEBI" id="CHEBI:32364"/>
    </ligand>
</feature>
<evidence type="ECO:0000256" key="2">
    <source>
        <dbReference type="ARBA" id="ARBA00001917"/>
    </source>
</evidence>
<dbReference type="PATRIC" id="fig|449659.4.peg.1041"/>
<evidence type="ECO:0000256" key="7">
    <source>
        <dbReference type="ARBA" id="ARBA00023141"/>
    </source>
</evidence>
<sequence>MKKINVRALGHNGPIDFVLKLNNNSLEDIEVTKHTETPGIFKQVFDNLRDSILDNQSFQVDAISGATVMSQAILDSGENAVENAGIKLDSKSKISSKENQKINSDVVVIGSGGAGLVAACRMLDLGKRVVLLEKNGYLGGATILNGSNVTATNSKKAQAIFGNDSNKDSPELLASDVADECLNTNDSRLTKLMTENIGSAIDFISGFADLPYQKAQTQTPEHSVQRQVELPSSSSFEFIQKVSNAFKKKGGKIYLDARVEEILMDEDQQVTGVKAESRSGSLTVNAPAVIIATGGYGANQKMRGEESQGIDYYGPQTSTGDAYEFLKPLDPKSTNIGWYKIYPHGVEVEPGIAKLTTYASKKATDMGAIYVNSDGKRIVNESDVYAKFRNAVLKQPDKIAFLIMDKRTWESFYNLLILHDFSPDEIEGYFKNEGEKAPVFVKGSLAHVCQKAGINFDNLQETMHSYEKAVKRGKDTEFDRSAHWLHSYEGEEYYVVEQRDRFATTLGGLVTTSELQLQRKNNKTIPNIWCVGEVVGGANGHDSMPSMMNTWSFSSGYFAANKIFSYLQKSKKDVVKVKNVEFGSGRPKVAVPLTAKTEDDLIDQAKQINGENADLVEWRLDSFQNVEDEQSLKQASVKLRQNLPDLPVLATFRTVNEGGNYTLNSDKDYFQICRNVVINHLADLMDLELKHDQDTLKNLISLAKKENIKIIMSNHNFEKTDSKEEIVHRLSLMEKLGADIAKIATMPNNSTDVLKLLEATDEAKSALSIPLITMSMGDIGKISRVSGEIFGSCLTFGTVGQSSAPGQIESKQLFDLLDVFKLTHD</sequence>
<dbReference type="Gene3D" id="3.50.50.60">
    <property type="entry name" value="FAD/NAD(P)-binding domain"/>
    <property type="match status" value="1"/>
</dbReference>
<dbReference type="InterPro" id="IPR007329">
    <property type="entry name" value="FMN-bd"/>
</dbReference>
<dbReference type="PRINTS" id="PR00368">
    <property type="entry name" value="FADPNR"/>
</dbReference>
<dbReference type="InterPro" id="IPR027477">
    <property type="entry name" value="Succ_DH/fumarate_Rdtase_cat_sf"/>
</dbReference>
<dbReference type="SUPFAM" id="SSF51905">
    <property type="entry name" value="FAD/NAD(P)-binding domain"/>
    <property type="match status" value="1"/>
</dbReference>
<dbReference type="GO" id="GO:0008202">
    <property type="term" value="P:steroid metabolic process"/>
    <property type="evidence" value="ECO:0007669"/>
    <property type="project" value="UniProtKB-ARBA"/>
</dbReference>
<keyword evidence="5" id="KW-0274">FAD</keyword>
<evidence type="ECO:0000256" key="4">
    <source>
        <dbReference type="ARBA" id="ARBA00022630"/>
    </source>
</evidence>
<comment type="catalytic activity">
    <reaction evidence="1 11">
        <text>3-dehydroquinate = 3-dehydroshikimate + H2O</text>
        <dbReference type="Rhea" id="RHEA:21096"/>
        <dbReference type="ChEBI" id="CHEBI:15377"/>
        <dbReference type="ChEBI" id="CHEBI:16630"/>
        <dbReference type="ChEBI" id="CHEBI:32364"/>
        <dbReference type="EC" id="4.2.1.10"/>
    </reaction>
</comment>
<keyword evidence="7 11" id="KW-0057">Aromatic amino acid biosynthesis</keyword>
<feature type="binding site" evidence="11">
    <location>
        <position position="807"/>
    </location>
    <ligand>
        <name>3-dehydroquinate</name>
        <dbReference type="ChEBI" id="CHEBI:32364"/>
    </ligand>
</feature>
<dbReference type="STRING" id="449659.IV66_GL001034"/>
<comment type="cofactor">
    <cofactor evidence="2">
        <name>FMN</name>
        <dbReference type="ChEBI" id="CHEBI:58210"/>
    </cofactor>
</comment>
<dbReference type="GO" id="GO:0010181">
    <property type="term" value="F:FMN binding"/>
    <property type="evidence" value="ECO:0007669"/>
    <property type="project" value="InterPro"/>
</dbReference>
<comment type="subunit">
    <text evidence="11">Homodimer.</text>
</comment>
<feature type="binding site" evidence="11">
    <location>
        <position position="653"/>
    </location>
    <ligand>
        <name>3-dehydroquinate</name>
        <dbReference type="ChEBI" id="CHEBI:32364"/>
    </ligand>
</feature>
<evidence type="ECO:0000256" key="10">
    <source>
        <dbReference type="ARBA" id="ARBA00049922"/>
    </source>
</evidence>
<dbReference type="EMBL" id="JQCN01000070">
    <property type="protein sequence ID" value="KRN95590.1"/>
    <property type="molecule type" value="Genomic_DNA"/>
</dbReference>
<feature type="binding site" evidence="11">
    <location>
        <position position="803"/>
    </location>
    <ligand>
        <name>3-dehydroquinate</name>
        <dbReference type="ChEBI" id="CHEBI:32364"/>
    </ligand>
</feature>
<accession>A0A0R2L6Y5</accession>
<dbReference type="GO" id="GO:0003855">
    <property type="term" value="F:3-dehydroquinate dehydratase activity"/>
    <property type="evidence" value="ECO:0007669"/>
    <property type="project" value="UniProtKB-UniRule"/>
</dbReference>
<dbReference type="InterPro" id="IPR018508">
    <property type="entry name" value="3-dehydroquinate_DH_AS"/>
</dbReference>
<dbReference type="UniPathway" id="UPA00053">
    <property type="reaction ID" value="UER00086"/>
</dbReference>
<dbReference type="Pfam" id="PF00890">
    <property type="entry name" value="FAD_binding_2"/>
    <property type="match status" value="1"/>
</dbReference>
<evidence type="ECO:0000256" key="11">
    <source>
        <dbReference type="HAMAP-Rule" id="MF_00214"/>
    </source>
</evidence>
<dbReference type="GO" id="GO:0016020">
    <property type="term" value="C:membrane"/>
    <property type="evidence" value="ECO:0007669"/>
    <property type="project" value="InterPro"/>
</dbReference>
<feature type="active site" description="Proton donor/acceptor" evidence="11">
    <location>
        <position position="715"/>
    </location>
</feature>
<dbReference type="PANTHER" id="PTHR43400:SF10">
    <property type="entry name" value="3-OXOSTEROID 1-DEHYDROGENASE"/>
    <property type="match status" value="1"/>
</dbReference>
<dbReference type="NCBIfam" id="TIGR01093">
    <property type="entry name" value="aroD"/>
    <property type="match status" value="1"/>
</dbReference>
<dbReference type="HAMAP" id="MF_00214">
    <property type="entry name" value="AroD"/>
    <property type="match status" value="1"/>
</dbReference>
<dbReference type="AlphaFoldDB" id="A0A0R2L6Y5"/>
<evidence type="ECO:0000256" key="1">
    <source>
        <dbReference type="ARBA" id="ARBA00001864"/>
    </source>
</evidence>
<comment type="cofactor">
    <cofactor evidence="3">
        <name>FAD</name>
        <dbReference type="ChEBI" id="CHEBI:57692"/>
    </cofactor>
</comment>
<dbReference type="InterPro" id="IPR036188">
    <property type="entry name" value="FAD/NAD-bd_sf"/>
</dbReference>
<dbReference type="GO" id="GO:0033765">
    <property type="term" value="F:steroid dehydrogenase activity, acting on the CH-CH group of donors"/>
    <property type="evidence" value="ECO:0007669"/>
    <property type="project" value="UniProtKB-ARBA"/>
</dbReference>
<evidence type="ECO:0000256" key="3">
    <source>
        <dbReference type="ARBA" id="ARBA00001974"/>
    </source>
</evidence>
<keyword evidence="4" id="KW-0285">Flavoprotein</keyword>
<keyword evidence="9 11" id="KW-0704">Schiff base</keyword>
<dbReference type="InterPro" id="IPR050315">
    <property type="entry name" value="FAD-oxidoreductase_2"/>
</dbReference>
<dbReference type="Proteomes" id="UP000051886">
    <property type="component" value="Unassembled WGS sequence"/>
</dbReference>
<comment type="function">
    <text evidence="11">Involved in the third step of the chorismate pathway, which leads to the biosynthesis of aromatic amino acids. Catalyzes the cis-dehydration of 3-dehydroquinate (DHQ) and introduces the first double bond of the aromatic ring to yield 3-dehydroshikimate.</text>
</comment>
<dbReference type="SUPFAM" id="SSF51569">
    <property type="entry name" value="Aldolase"/>
    <property type="match status" value="1"/>
</dbReference>
<dbReference type="CDD" id="cd00502">
    <property type="entry name" value="DHQase_I"/>
    <property type="match status" value="1"/>
</dbReference>
<evidence type="ECO:0000256" key="6">
    <source>
        <dbReference type="ARBA" id="ARBA00023002"/>
    </source>
</evidence>
<feature type="binding site" evidence="11">
    <location>
        <position position="784"/>
    </location>
    <ligand>
        <name>3-dehydroquinate</name>
        <dbReference type="ChEBI" id="CHEBI:32364"/>
    </ligand>
</feature>
<dbReference type="EC" id="4.2.1.10" evidence="11"/>
<gene>
    <name evidence="11" type="primary">aroD</name>
    <name evidence="13" type="ORF">IV66_GL001034</name>
</gene>
<evidence type="ECO:0000313" key="14">
    <source>
        <dbReference type="Proteomes" id="UP000051886"/>
    </source>
</evidence>
<dbReference type="InterPro" id="IPR013785">
    <property type="entry name" value="Aldolase_TIM"/>
</dbReference>
<comment type="catalytic activity">
    <reaction evidence="10">
        <text>dihydrourocanate + A = urocanate + AH2</text>
        <dbReference type="Rhea" id="RHEA:36059"/>
        <dbReference type="ChEBI" id="CHEBI:13193"/>
        <dbReference type="ChEBI" id="CHEBI:17499"/>
        <dbReference type="ChEBI" id="CHEBI:27247"/>
        <dbReference type="ChEBI" id="CHEBI:72991"/>
        <dbReference type="EC" id="1.3.99.33"/>
    </reaction>
</comment>
<protein>
    <recommendedName>
        <fullName evidence="11">3-dehydroquinate dehydratase</fullName>
        <shortName evidence="11">3-dehydroquinase</shortName>
        <ecNumber evidence="11">4.2.1.10</ecNumber>
    </recommendedName>
    <alternativeName>
        <fullName evidence="11">Type I DHQase</fullName>
    </alternativeName>
    <alternativeName>
        <fullName evidence="11">Type I dehydroquinase</fullName>
        <shortName evidence="11">DHQ1</shortName>
    </alternativeName>
</protein>
<proteinExistence type="inferred from homology"/>
<evidence type="ECO:0000256" key="8">
    <source>
        <dbReference type="ARBA" id="ARBA00023239"/>
    </source>
</evidence>
<dbReference type="GO" id="GO:0009423">
    <property type="term" value="P:chorismate biosynthetic process"/>
    <property type="evidence" value="ECO:0007669"/>
    <property type="project" value="UniProtKB-UniRule"/>
</dbReference>
<dbReference type="PROSITE" id="PS01028">
    <property type="entry name" value="DEHYDROQUINASE_I"/>
    <property type="match status" value="1"/>
</dbReference>
<dbReference type="Gene3D" id="3.90.1010.20">
    <property type="match status" value="1"/>
</dbReference>
<keyword evidence="8 11" id="KW-0456">Lyase</keyword>
<evidence type="ECO:0000256" key="5">
    <source>
        <dbReference type="ARBA" id="ARBA00022827"/>
    </source>
</evidence>
<organism evidence="13 14">
    <name type="scientific">Ligilactobacillus pobuzihii</name>
    <dbReference type="NCBI Taxonomy" id="449659"/>
    <lineage>
        <taxon>Bacteria</taxon>
        <taxon>Bacillati</taxon>
        <taxon>Bacillota</taxon>
        <taxon>Bacilli</taxon>
        <taxon>Lactobacillales</taxon>
        <taxon>Lactobacillaceae</taxon>
        <taxon>Ligilactobacillus</taxon>
    </lineage>
</organism>
<comment type="similarity">
    <text evidence="11">Belongs to the type-I 3-dehydroquinase family.</text>
</comment>
<feature type="active site" description="Schiff-base intermediate with substrate" evidence="11">
    <location>
        <position position="742"/>
    </location>
</feature>
<dbReference type="InterPro" id="IPR003953">
    <property type="entry name" value="FAD-dep_OxRdtase_2_FAD-bd"/>
</dbReference>
<reference evidence="13 14" key="1">
    <citation type="journal article" date="2015" name="Genome Announc.">
        <title>Expanding the biotechnology potential of lactobacilli through comparative genomics of 213 strains and associated genera.</title>
        <authorList>
            <person name="Sun Z."/>
            <person name="Harris H.M."/>
            <person name="McCann A."/>
            <person name="Guo C."/>
            <person name="Argimon S."/>
            <person name="Zhang W."/>
            <person name="Yang X."/>
            <person name="Jeffery I.B."/>
            <person name="Cooney J.C."/>
            <person name="Kagawa T.F."/>
            <person name="Liu W."/>
            <person name="Song Y."/>
            <person name="Salvetti E."/>
            <person name="Wrobel A."/>
            <person name="Rasinkangas P."/>
            <person name="Parkhill J."/>
            <person name="Rea M.C."/>
            <person name="O'Sullivan O."/>
            <person name="Ritari J."/>
            <person name="Douillard F.P."/>
            <person name="Paul Ross R."/>
            <person name="Yang R."/>
            <person name="Briner A.E."/>
            <person name="Felis G.E."/>
            <person name="de Vos W.M."/>
            <person name="Barrangou R."/>
            <person name="Klaenhammer T.R."/>
            <person name="Caufield P.W."/>
            <person name="Cui Y."/>
            <person name="Zhang H."/>
            <person name="O'Toole P.W."/>
        </authorList>
    </citation>
    <scope>NUCLEOTIDE SEQUENCE [LARGE SCALE GENOMIC DNA]</scope>
    <source>
        <strain evidence="13 14">NBRC 103219</strain>
    </source>
</reference>
<dbReference type="GO" id="GO:0009073">
    <property type="term" value="P:aromatic amino acid family biosynthetic process"/>
    <property type="evidence" value="ECO:0007669"/>
    <property type="project" value="UniProtKB-KW"/>
</dbReference>
<dbReference type="PANTHER" id="PTHR43400">
    <property type="entry name" value="FUMARATE REDUCTASE"/>
    <property type="match status" value="1"/>
</dbReference>
<dbReference type="GO" id="GO:0008652">
    <property type="term" value="P:amino acid biosynthetic process"/>
    <property type="evidence" value="ECO:0007669"/>
    <property type="project" value="UniProtKB-KW"/>
</dbReference>
<dbReference type="Pfam" id="PF04205">
    <property type="entry name" value="FMN_bind"/>
    <property type="match status" value="1"/>
</dbReference>
<dbReference type="SUPFAM" id="SSF56425">
    <property type="entry name" value="Succinate dehydrogenase/fumarate reductase flavoprotein, catalytic domain"/>
    <property type="match status" value="1"/>
</dbReference>
<dbReference type="Pfam" id="PF01487">
    <property type="entry name" value="DHquinase_I"/>
    <property type="match status" value="1"/>
</dbReference>